<dbReference type="InterPro" id="IPR044925">
    <property type="entry name" value="His-Me_finger_sf"/>
</dbReference>
<evidence type="ECO:0000313" key="1">
    <source>
        <dbReference type="EMBL" id="MBZ6156361.1"/>
    </source>
</evidence>
<accession>A0ABS7WEH1</accession>
<dbReference type="Gene3D" id="3.40.1800.10">
    <property type="entry name" value="His-Me finger endonucleases"/>
    <property type="match status" value="1"/>
</dbReference>
<dbReference type="SUPFAM" id="SSF54060">
    <property type="entry name" value="His-Me finger endonucleases"/>
    <property type="match status" value="1"/>
</dbReference>
<dbReference type="InterPro" id="IPR038563">
    <property type="entry name" value="Endonuclease_7_sf"/>
</dbReference>
<keyword evidence="1" id="KW-0255">Endonuclease</keyword>
<protein>
    <submittedName>
        <fullName evidence="1">Endonuclease VII domain-containing protein</fullName>
    </submittedName>
</protein>
<name>A0ABS7WEH1_STROV</name>
<dbReference type="Proteomes" id="UP000758701">
    <property type="component" value="Unassembled WGS sequence"/>
</dbReference>
<keyword evidence="2" id="KW-1185">Reference proteome</keyword>
<comment type="caution">
    <text evidence="1">The sequence shown here is derived from an EMBL/GenBank/DDBJ whole genome shotgun (WGS) entry which is preliminary data.</text>
</comment>
<proteinExistence type="predicted"/>
<dbReference type="GO" id="GO:0004519">
    <property type="term" value="F:endonuclease activity"/>
    <property type="evidence" value="ECO:0007669"/>
    <property type="project" value="UniProtKB-KW"/>
</dbReference>
<evidence type="ECO:0000313" key="2">
    <source>
        <dbReference type="Proteomes" id="UP000758701"/>
    </source>
</evidence>
<gene>
    <name evidence="1" type="ORF">KVH32_35250</name>
</gene>
<organism evidence="1 2">
    <name type="scientific">Streptomyces olivaceus</name>
    <dbReference type="NCBI Taxonomy" id="47716"/>
    <lineage>
        <taxon>Bacteria</taxon>
        <taxon>Bacillati</taxon>
        <taxon>Actinomycetota</taxon>
        <taxon>Actinomycetes</taxon>
        <taxon>Kitasatosporales</taxon>
        <taxon>Streptomycetaceae</taxon>
        <taxon>Streptomyces</taxon>
    </lineage>
</organism>
<keyword evidence="1" id="KW-0540">Nuclease</keyword>
<reference evidence="1 2" key="1">
    <citation type="submission" date="2021-06" db="EMBL/GenBank/DDBJ databases">
        <title>Ecological speciation of a Streptomyces species isolated from different habitats and geographic origins.</title>
        <authorList>
            <person name="Wang J."/>
        </authorList>
    </citation>
    <scope>NUCLEOTIDE SEQUENCE [LARGE SCALE GENOMIC DNA]</scope>
    <source>
        <strain evidence="1 2">FXJ8.012</strain>
    </source>
</reference>
<dbReference type="InterPro" id="IPR004211">
    <property type="entry name" value="Endonuclease_7"/>
</dbReference>
<dbReference type="EMBL" id="JAHSTP010000027">
    <property type="protein sequence ID" value="MBZ6156361.1"/>
    <property type="molecule type" value="Genomic_DNA"/>
</dbReference>
<sequence>MSDYSVLNASGSPRPYCKKCNAERVRLDHYNVTKEFVGRLLLHQGGKCAICGTAGSAEAAMHIDHDHACCPGRRSCGACVRGLLCNRCNHQGLGWYEALPYEVRTFGLLNDYLADPPAKRLRAEQAPPAAA</sequence>
<keyword evidence="1" id="KW-0378">Hydrolase</keyword>
<dbReference type="Pfam" id="PF02945">
    <property type="entry name" value="Endonuclease_7"/>
    <property type="match status" value="1"/>
</dbReference>